<proteinExistence type="predicted"/>
<dbReference type="CDD" id="cd06170">
    <property type="entry name" value="LuxR_C_like"/>
    <property type="match status" value="1"/>
</dbReference>
<protein>
    <recommendedName>
        <fullName evidence="2">HTH luxR-type domain-containing protein</fullName>
    </recommendedName>
</protein>
<dbReference type="SUPFAM" id="SSF46894">
    <property type="entry name" value="C-terminal effector domain of the bipartite response regulators"/>
    <property type="match status" value="1"/>
</dbReference>
<comment type="caution">
    <text evidence="3">The sequence shown here is derived from an EMBL/GenBank/DDBJ whole genome shotgun (WGS) entry which is preliminary data.</text>
</comment>
<gene>
    <name evidence="3" type="ORF">GCM10022211_05790</name>
</gene>
<keyword evidence="1" id="KW-1133">Transmembrane helix</keyword>
<name>A0ABP7RKF2_9SPHN</name>
<evidence type="ECO:0000256" key="1">
    <source>
        <dbReference type="SAM" id="Phobius"/>
    </source>
</evidence>
<accession>A0ABP7RKF2</accession>
<feature type="transmembrane region" description="Helical" evidence="1">
    <location>
        <begin position="98"/>
        <end position="118"/>
    </location>
</feature>
<dbReference type="InterPro" id="IPR000792">
    <property type="entry name" value="Tscrpt_reg_LuxR_C"/>
</dbReference>
<evidence type="ECO:0000259" key="2">
    <source>
        <dbReference type="PROSITE" id="PS50043"/>
    </source>
</evidence>
<keyword evidence="1" id="KW-0812">Transmembrane</keyword>
<dbReference type="InterPro" id="IPR016032">
    <property type="entry name" value="Sig_transdc_resp-reg_C-effctor"/>
</dbReference>
<dbReference type="PROSITE" id="PS50043">
    <property type="entry name" value="HTH_LUXR_2"/>
    <property type="match status" value="1"/>
</dbReference>
<dbReference type="RefSeq" id="WP_344708656.1">
    <property type="nucleotide sequence ID" value="NZ_BAAAZD010000001.1"/>
</dbReference>
<keyword evidence="4" id="KW-1185">Reference proteome</keyword>
<dbReference type="Gene3D" id="1.10.10.10">
    <property type="entry name" value="Winged helix-like DNA-binding domain superfamily/Winged helix DNA-binding domain"/>
    <property type="match status" value="1"/>
</dbReference>
<reference evidence="4" key="1">
    <citation type="journal article" date="2019" name="Int. J. Syst. Evol. Microbiol.">
        <title>The Global Catalogue of Microorganisms (GCM) 10K type strain sequencing project: providing services to taxonomists for standard genome sequencing and annotation.</title>
        <authorList>
            <consortium name="The Broad Institute Genomics Platform"/>
            <consortium name="The Broad Institute Genome Sequencing Center for Infectious Disease"/>
            <person name="Wu L."/>
            <person name="Ma J."/>
        </authorList>
    </citation>
    <scope>NUCLEOTIDE SEQUENCE [LARGE SCALE GENOMIC DNA]</scope>
    <source>
        <strain evidence="4">JCM 16603</strain>
    </source>
</reference>
<evidence type="ECO:0000313" key="4">
    <source>
        <dbReference type="Proteomes" id="UP001501310"/>
    </source>
</evidence>
<feature type="domain" description="HTH luxR-type" evidence="2">
    <location>
        <begin position="3"/>
        <end position="68"/>
    </location>
</feature>
<dbReference type="Proteomes" id="UP001501310">
    <property type="component" value="Unassembled WGS sequence"/>
</dbReference>
<dbReference type="InterPro" id="IPR036388">
    <property type="entry name" value="WH-like_DNA-bd_sf"/>
</dbReference>
<dbReference type="SMART" id="SM00421">
    <property type="entry name" value="HTH_LUXR"/>
    <property type="match status" value="1"/>
</dbReference>
<evidence type="ECO:0000313" key="3">
    <source>
        <dbReference type="EMBL" id="GAA3998830.1"/>
    </source>
</evidence>
<sequence>MIDAAVLGELNEREREVLRLLAAGHTVKSIAAMLARSEASINERLRDARRKTGVGSSRELARLLAAQEIRDRKIDLGGAQEAADSELRRGNRAAPRKGVFAMLLALPLAAAGAALLAAPDGPVMPPLNAAAAAHQAAPAIAGRWSLDVAGIPEGERPRAVTLSFQPQADGRWRMEVEIVAVDGVTQRASSIAAPDGRPVPIEGNLLAADSAALRRSGPNTLVLTLGKAGAPVSTRVYAVGRDQKTLTETIIWPGSDMPRLETTTFRRVG</sequence>
<keyword evidence="1" id="KW-0472">Membrane</keyword>
<dbReference type="EMBL" id="BAAAZD010000001">
    <property type="protein sequence ID" value="GAA3998830.1"/>
    <property type="molecule type" value="Genomic_DNA"/>
</dbReference>
<organism evidence="3 4">
    <name type="scientific">Sphingomonas humi</name>
    <dbReference type="NCBI Taxonomy" id="335630"/>
    <lineage>
        <taxon>Bacteria</taxon>
        <taxon>Pseudomonadati</taxon>
        <taxon>Pseudomonadota</taxon>
        <taxon>Alphaproteobacteria</taxon>
        <taxon>Sphingomonadales</taxon>
        <taxon>Sphingomonadaceae</taxon>
        <taxon>Sphingomonas</taxon>
    </lineage>
</organism>
<dbReference type="Pfam" id="PF00196">
    <property type="entry name" value="GerE"/>
    <property type="match status" value="1"/>
</dbReference>